<proteinExistence type="predicted"/>
<dbReference type="InterPro" id="IPR036113">
    <property type="entry name" value="Asp/Glu-ADT_sf_sub_c"/>
</dbReference>
<dbReference type="SUPFAM" id="SSF141000">
    <property type="entry name" value="Glu-tRNAGln amidotransferase C subunit"/>
    <property type="match status" value="1"/>
</dbReference>
<comment type="caution">
    <text evidence="1">The sequence shown here is derived from an EMBL/GenBank/DDBJ whole genome shotgun (WGS) entry which is preliminary data.</text>
</comment>
<evidence type="ECO:0000313" key="1">
    <source>
        <dbReference type="EMBL" id="ORX62694.1"/>
    </source>
</evidence>
<keyword evidence="2" id="KW-1185">Reference proteome</keyword>
<dbReference type="EMBL" id="MCGT01000001">
    <property type="protein sequence ID" value="ORX62694.1"/>
    <property type="molecule type" value="Genomic_DNA"/>
</dbReference>
<gene>
    <name evidence="1" type="ORF">DM01DRAFT_1403149</name>
</gene>
<organism evidence="1 2">
    <name type="scientific">Hesseltinella vesiculosa</name>
    <dbReference type="NCBI Taxonomy" id="101127"/>
    <lineage>
        <taxon>Eukaryota</taxon>
        <taxon>Fungi</taxon>
        <taxon>Fungi incertae sedis</taxon>
        <taxon>Mucoromycota</taxon>
        <taxon>Mucoromycotina</taxon>
        <taxon>Mucoromycetes</taxon>
        <taxon>Mucorales</taxon>
        <taxon>Cunninghamellaceae</taxon>
        <taxon>Hesseltinella</taxon>
    </lineage>
</organism>
<evidence type="ECO:0000313" key="2">
    <source>
        <dbReference type="Proteomes" id="UP000242146"/>
    </source>
</evidence>
<dbReference type="Pfam" id="PF02686">
    <property type="entry name" value="GatC"/>
    <property type="match status" value="1"/>
</dbReference>
<dbReference type="Proteomes" id="UP000242146">
    <property type="component" value="Unassembled WGS sequence"/>
</dbReference>
<dbReference type="OrthoDB" id="5522061at2759"/>
<dbReference type="AlphaFoldDB" id="A0A1X2GYG8"/>
<dbReference type="InterPro" id="IPR003837">
    <property type="entry name" value="GatC"/>
</dbReference>
<evidence type="ECO:0008006" key="3">
    <source>
        <dbReference type="Google" id="ProtNLM"/>
    </source>
</evidence>
<sequence length="137" mass="15302">MHRLLKRSFSSQCKVDADGLPLAPTWTVKSLLPNNSQPTNINQDRLDHLCRLAQLLPRTDATLIKDMNDLSHFVDTIQQPSATADLAPLIHIWDARQNLAVRPDSPVSTDGHALLSNAKKTHGNYYTIADSPRKNQE</sequence>
<name>A0A1X2GYG8_9FUNG</name>
<reference evidence="1 2" key="1">
    <citation type="submission" date="2016-07" db="EMBL/GenBank/DDBJ databases">
        <title>Pervasive Adenine N6-methylation of Active Genes in Fungi.</title>
        <authorList>
            <consortium name="DOE Joint Genome Institute"/>
            <person name="Mondo S.J."/>
            <person name="Dannebaum R.O."/>
            <person name="Kuo R.C."/>
            <person name="Labutti K."/>
            <person name="Haridas S."/>
            <person name="Kuo A."/>
            <person name="Salamov A."/>
            <person name="Ahrendt S.R."/>
            <person name="Lipzen A."/>
            <person name="Sullivan W."/>
            <person name="Andreopoulos W.B."/>
            <person name="Clum A."/>
            <person name="Lindquist E."/>
            <person name="Daum C."/>
            <person name="Ramamoorthy G.K."/>
            <person name="Gryganskyi A."/>
            <person name="Culley D."/>
            <person name="Magnuson J.K."/>
            <person name="James T.Y."/>
            <person name="O'Malley M.A."/>
            <person name="Stajich J.E."/>
            <person name="Spatafora J.W."/>
            <person name="Visel A."/>
            <person name="Grigoriev I.V."/>
        </authorList>
    </citation>
    <scope>NUCLEOTIDE SEQUENCE [LARGE SCALE GENOMIC DNA]</scope>
    <source>
        <strain evidence="1 2">NRRL 3301</strain>
    </source>
</reference>
<accession>A0A1X2GYG8</accession>
<protein>
    <recommendedName>
        <fullName evidence="3">Glutamyl-tRNA(Gln) amidotransferase subunit C, mitochondrial</fullName>
    </recommendedName>
</protein>
<dbReference type="GO" id="GO:0006450">
    <property type="term" value="P:regulation of translational fidelity"/>
    <property type="evidence" value="ECO:0007669"/>
    <property type="project" value="InterPro"/>
</dbReference>